<evidence type="ECO:0000313" key="3">
    <source>
        <dbReference type="EMBL" id="CAH7688248.1"/>
    </source>
</evidence>
<dbReference type="Proteomes" id="UP001153365">
    <property type="component" value="Unassembled WGS sequence"/>
</dbReference>
<dbReference type="GO" id="GO:0031204">
    <property type="term" value="P:post-translational protein targeting to membrane, translocation"/>
    <property type="evidence" value="ECO:0007669"/>
    <property type="project" value="InterPro"/>
</dbReference>
<proteinExistence type="predicted"/>
<dbReference type="PANTHER" id="PTHR28229:SF1">
    <property type="entry name" value="TRANSLOCATION PROTEIN SEC66"/>
    <property type="match status" value="1"/>
</dbReference>
<dbReference type="InterPro" id="IPR018624">
    <property type="entry name" value="Sec66"/>
</dbReference>
<protein>
    <submittedName>
        <fullName evidence="3">Pre protein translocase subunit Sec66-domain-containing protein</fullName>
    </submittedName>
</protein>
<feature type="region of interest" description="Disordered" evidence="1">
    <location>
        <begin position="186"/>
        <end position="287"/>
    </location>
</feature>
<dbReference type="EMBL" id="CALTRL010005964">
    <property type="protein sequence ID" value="CAH7688248.1"/>
    <property type="molecule type" value="Genomic_DNA"/>
</dbReference>
<keyword evidence="2" id="KW-0812">Transmembrane</keyword>
<feature type="compositionally biased region" description="Polar residues" evidence="1">
    <location>
        <begin position="230"/>
        <end position="251"/>
    </location>
</feature>
<evidence type="ECO:0000256" key="1">
    <source>
        <dbReference type="SAM" id="MobiDB-lite"/>
    </source>
</evidence>
<keyword evidence="2" id="KW-0472">Membrane</keyword>
<gene>
    <name evidence="3" type="ORF">PPACK8108_LOCUS23184</name>
</gene>
<evidence type="ECO:0000313" key="4">
    <source>
        <dbReference type="Proteomes" id="UP001153365"/>
    </source>
</evidence>
<dbReference type="AlphaFoldDB" id="A0AAV0BRN4"/>
<dbReference type="GO" id="GO:0031207">
    <property type="term" value="C:Sec62/Sec63 complex"/>
    <property type="evidence" value="ECO:0007669"/>
    <property type="project" value="InterPro"/>
</dbReference>
<feature type="compositionally biased region" description="Low complexity" evidence="1">
    <location>
        <begin position="186"/>
        <end position="220"/>
    </location>
</feature>
<feature type="transmembrane region" description="Helical" evidence="2">
    <location>
        <begin position="6"/>
        <end position="26"/>
    </location>
</feature>
<keyword evidence="4" id="KW-1185">Reference proteome</keyword>
<accession>A0AAV0BRN4</accession>
<evidence type="ECO:0000256" key="2">
    <source>
        <dbReference type="SAM" id="Phobius"/>
    </source>
</evidence>
<sequence length="287" mass="31747">MALPLYVPFGYITFLLGLLWLFSRYYRSRALRKKAPPPWFPEPHTARDVYISLLSLDPPPPQPVLIAALIARAMTGVKRIMSLKESKQAMGKLLQKGQIGDDLWERLLLAEKELEVELTEVVTEANEFSEGWGSVIFDIASEAAQTVMCQEIYKDIPKQRTIKANEFENSRTFSVNPGELRIVGSKKAAPAAAPATKTQPPPSAAKAAMLEAIKAAQSKQQEAEQKKQQTGSQDQSRNQNSRIAKSASKTDLLNGDESDSENERNSNAGKSAPPSASKKKKPKRKKK</sequence>
<keyword evidence="2" id="KW-1133">Transmembrane helix</keyword>
<dbReference type="PANTHER" id="PTHR28229">
    <property type="entry name" value="TRANSLOCATION PROTEIN SEC66"/>
    <property type="match status" value="1"/>
</dbReference>
<name>A0AAV0BRN4_PHAPC</name>
<dbReference type="Pfam" id="PF09802">
    <property type="entry name" value="Sec66"/>
    <property type="match status" value="1"/>
</dbReference>
<organism evidence="3 4">
    <name type="scientific">Phakopsora pachyrhizi</name>
    <name type="common">Asian soybean rust disease fungus</name>
    <dbReference type="NCBI Taxonomy" id="170000"/>
    <lineage>
        <taxon>Eukaryota</taxon>
        <taxon>Fungi</taxon>
        <taxon>Dikarya</taxon>
        <taxon>Basidiomycota</taxon>
        <taxon>Pucciniomycotina</taxon>
        <taxon>Pucciniomycetes</taxon>
        <taxon>Pucciniales</taxon>
        <taxon>Phakopsoraceae</taxon>
        <taxon>Phakopsora</taxon>
    </lineage>
</organism>
<feature type="compositionally biased region" description="Basic residues" evidence="1">
    <location>
        <begin position="277"/>
        <end position="287"/>
    </location>
</feature>
<reference evidence="3" key="1">
    <citation type="submission" date="2022-06" db="EMBL/GenBank/DDBJ databases">
        <authorList>
            <consortium name="SYNGENTA / RWTH Aachen University"/>
        </authorList>
    </citation>
    <scope>NUCLEOTIDE SEQUENCE</scope>
</reference>
<comment type="caution">
    <text evidence="3">The sequence shown here is derived from an EMBL/GenBank/DDBJ whole genome shotgun (WGS) entry which is preliminary data.</text>
</comment>